<accession>A0ABX6UYV8</accession>
<protein>
    <submittedName>
        <fullName evidence="1">Uncharacterized protein</fullName>
    </submittedName>
</protein>
<dbReference type="RefSeq" id="WP_194812237.1">
    <property type="nucleotide sequence ID" value="NZ_CP063056.1"/>
</dbReference>
<name>A0ABX6UYV8_9PAST</name>
<sequence length="302" mass="35266">MIDIKSELLNLRQLREQEYISVVELLDFLKKHNPNSLYPEIATYLLVKLSPNDVRKTEDEIWGDVDFECWIEQNGISVFEVPSKIDEKVKNLHPNLFFEALETVRDFDDILFYDDPEMVTEYLKENQLGIYIKRKRIEELLNIDTTDHAKALNELIEGQATLVAMALTKTEEFIKNTDINKSPVGTAERLVFQQHLTEKDKIIEELQAEIENLKKPEIIKSAVNYEDFSIHGHTTDEIKVIFEVIKRYWLNYDLSQPDTIANAKDITEWIEKNYPSISRNNREAIQRITRPNQAKAIGRKGV</sequence>
<evidence type="ECO:0000313" key="2">
    <source>
        <dbReference type="Proteomes" id="UP000663069"/>
    </source>
</evidence>
<gene>
    <name evidence="1" type="ORF">IHV77_00590</name>
</gene>
<keyword evidence="2" id="KW-1185">Reference proteome</keyword>
<organism evidence="1 2">
    <name type="scientific">Rodentibacter haemolyticus</name>
    <dbReference type="NCBI Taxonomy" id="2778911"/>
    <lineage>
        <taxon>Bacteria</taxon>
        <taxon>Pseudomonadati</taxon>
        <taxon>Pseudomonadota</taxon>
        <taxon>Gammaproteobacteria</taxon>
        <taxon>Pasteurellales</taxon>
        <taxon>Pasteurellaceae</taxon>
        <taxon>Rodentibacter</taxon>
    </lineage>
</organism>
<dbReference type="EMBL" id="CP063056">
    <property type="protein sequence ID" value="QPB42659.1"/>
    <property type="molecule type" value="Genomic_DNA"/>
</dbReference>
<dbReference type="Proteomes" id="UP000663069">
    <property type="component" value="Chromosome"/>
</dbReference>
<proteinExistence type="predicted"/>
<evidence type="ECO:0000313" key="1">
    <source>
        <dbReference type="EMBL" id="QPB42659.1"/>
    </source>
</evidence>
<reference evidence="1 2" key="1">
    <citation type="submission" date="2020-10" db="EMBL/GenBank/DDBJ databases">
        <title>Genome Sequencing of Rodentibacter spp. strain DSM111151.</title>
        <authorList>
            <person name="Benga L."/>
            <person name="Lautwein T."/>
        </authorList>
    </citation>
    <scope>NUCLEOTIDE SEQUENCE [LARGE SCALE GENOMIC DNA]</scope>
    <source>
        <strain evidence="1 2">DSM 111151</strain>
    </source>
</reference>